<evidence type="ECO:0000313" key="10">
    <source>
        <dbReference type="Proteomes" id="UP001208029"/>
    </source>
</evidence>
<feature type="signal peptide" evidence="7">
    <location>
        <begin position="1"/>
        <end position="44"/>
    </location>
</feature>
<evidence type="ECO:0000256" key="2">
    <source>
        <dbReference type="ARBA" id="ARBA00022525"/>
    </source>
</evidence>
<feature type="compositionally biased region" description="Basic and acidic residues" evidence="5">
    <location>
        <begin position="168"/>
        <end position="180"/>
    </location>
</feature>
<gene>
    <name evidence="9" type="ORF">MK546_01035</name>
</gene>
<evidence type="ECO:0000256" key="6">
    <source>
        <dbReference type="SAM" id="Phobius"/>
    </source>
</evidence>
<keyword evidence="6" id="KW-0472">Membrane</keyword>
<dbReference type="EMBL" id="JAKUYZ010000002">
    <property type="protein sequence ID" value="MCY7220679.1"/>
    <property type="molecule type" value="Genomic_DNA"/>
</dbReference>
<dbReference type="RefSeq" id="WP_017646912.1">
    <property type="nucleotide sequence ID" value="NZ_JAKUYZ010000002.1"/>
</dbReference>
<protein>
    <submittedName>
        <fullName evidence="9">LPXTG cell wall anchor domain-containing protein</fullName>
    </submittedName>
</protein>
<evidence type="ECO:0000256" key="7">
    <source>
        <dbReference type="SAM" id="SignalP"/>
    </source>
</evidence>
<proteinExistence type="predicted"/>
<evidence type="ECO:0000256" key="5">
    <source>
        <dbReference type="SAM" id="MobiDB-lite"/>
    </source>
</evidence>
<dbReference type="Proteomes" id="UP001208029">
    <property type="component" value="Unassembled WGS sequence"/>
</dbReference>
<dbReference type="Pfam" id="PF18652">
    <property type="entry name" value="Adhesin_P1_N"/>
    <property type="match status" value="1"/>
</dbReference>
<keyword evidence="2" id="KW-0964">Secreted</keyword>
<reference evidence="9" key="1">
    <citation type="journal article" date="2022" name="Med Res Arch">
        <title>Genomic identification of streptococcal strains and relation to clinical characteristics. A substudy to The Partial Oral Treatment of Endocarditis (POET) Trial.</title>
        <authorList>
            <person name="Christensen J."/>
            <person name="Jensen C."/>
            <person name="Dargis R."/>
            <person name="Nielsen X."/>
            <person name="Pries- Heje M."/>
            <person name="Wiingaard C."/>
            <person name="Ihlemann N."/>
            <person name="Gill S."/>
            <person name="Bruun N."/>
            <person name="Elming H."/>
            <person name="Povlsen J."/>
            <person name="Madsen T."/>
            <person name="Jensen K."/>
            <person name="Fuursted K."/>
            <person name="Ostergaard L."/>
            <person name="Christiansen U."/>
            <person name="Rosenvinge F."/>
            <person name="Helweg-Larsen J."/>
            <person name="Fosbol E."/>
            <person name="Kober L."/>
            <person name="Torp-Pedersen C."/>
            <person name="Tonder N."/>
            <person name="Moser C."/>
            <person name="Iversen K."/>
            <person name="Bundgaard H."/>
        </authorList>
    </citation>
    <scope>NUCLEOTIDE SEQUENCE</scope>
    <source>
        <strain evidence="9">K13014465</strain>
    </source>
</reference>
<keyword evidence="4" id="KW-0572">Peptidoglycan-anchor</keyword>
<feature type="compositionally biased region" description="Polar residues" evidence="5">
    <location>
        <begin position="182"/>
        <end position="191"/>
    </location>
</feature>
<sequence length="865" mass="90595">MNQETKQIFSIRKFKTGTYSALLAKYGIALAAATVLMGAATVSADETTATPVQPATELVAPAVPKVATPENTPVQVQSEVKSDIPTAVPANATQEQAVKAVDGAQATLKDSVSSAKEAGVAVKEGDTKEVVINDGNASEKTSEVLTDLNKQDQAVKEAQAKQEANQKAYEETSANREKAVKNGQSSLSASTKEVDQLMEQAKKAGLLVTETTTDKTPNYKETKGLTGDELRKAMAENLDLYREAVELGLTIQAKSVDDLKKSIALYKDNQKAYEETSANREKAVKDGQSSLSASTKEVDQLMEQAKKAGLLVTESTTDKTPGYKDTKGLTGDALRKVMAENVALYKEAIKAGIALQNKSVEDLKRDLVLYQANQKAYTQANTAHKDAKSAGVADLELANGRQNQVVDLAKKNGVAIATKTETTSPTYAPVARLEGDALLKAIEGNNAKYKKAVADAVGKEDKSTNDAKAKLEAYLKELADYNAGKGTQSGIKWAGNTTVEAGTAQKMTGNEPAVSWGNLKTAAADAIQSLDRNQNTDANFDNLFKINGSGTVIIKNTTNGDVTLKISNIKAWTAENTYLAVWGAKDGGIAWGVFATTHGTVSAGAGEGATGGNIGATGAILAAVKSYDYEVSTSKEVSTVTFNDIDNQQTVTMNGLDGSKLVKGRNIQQSGNNYSAGPGDVSQASGGKIDSNGVQFNFDTARKVTFSGSHYLPGYINTSIVAGIFGVASEVPKEPKKPSLEVTKTAVAVPEAPQAPKPITVAVKKATVGAPGTGEKPVPPTVAVEKVTVTAPDAPEAPAPVEVGVHYYEMKTTPTPEVPAPKTSASVTPASVLPSTGEEGSMLAVLGGALLTGLSLIGLRKRKEN</sequence>
<evidence type="ECO:0000256" key="1">
    <source>
        <dbReference type="ARBA" id="ARBA00022512"/>
    </source>
</evidence>
<name>A0AAW5WKB1_STRCR</name>
<evidence type="ECO:0000259" key="8">
    <source>
        <dbReference type="PROSITE" id="PS50847"/>
    </source>
</evidence>
<dbReference type="Pfam" id="PF00746">
    <property type="entry name" value="Gram_pos_anchor"/>
    <property type="match status" value="1"/>
</dbReference>
<dbReference type="NCBIfam" id="TIGR01167">
    <property type="entry name" value="LPXTG_anchor"/>
    <property type="match status" value="1"/>
</dbReference>
<feature type="transmembrane region" description="Helical" evidence="6">
    <location>
        <begin position="840"/>
        <end position="859"/>
    </location>
</feature>
<feature type="chain" id="PRO_5043655615" evidence="7">
    <location>
        <begin position="45"/>
        <end position="865"/>
    </location>
</feature>
<feature type="domain" description="Gram-positive cocci surface proteins LPxTG" evidence="8">
    <location>
        <begin position="833"/>
        <end position="865"/>
    </location>
</feature>
<keyword evidence="6" id="KW-0812">Transmembrane</keyword>
<reference evidence="9" key="2">
    <citation type="submission" date="2022-02" db="EMBL/GenBank/DDBJ databases">
        <authorList>
            <person name="Christensen J.J.E."/>
            <person name="Jensen C.S."/>
            <person name="Nielsen X.C."/>
            <person name="Dargis R."/>
        </authorList>
    </citation>
    <scope>NUCLEOTIDE SEQUENCE</scope>
    <source>
        <strain evidence="9">K13014465</strain>
    </source>
</reference>
<organism evidence="9 10">
    <name type="scientific">Streptococcus cristatus</name>
    <dbReference type="NCBI Taxonomy" id="45634"/>
    <lineage>
        <taxon>Bacteria</taxon>
        <taxon>Bacillati</taxon>
        <taxon>Bacillota</taxon>
        <taxon>Bacilli</taxon>
        <taxon>Lactobacillales</taxon>
        <taxon>Streptococcaceae</taxon>
        <taxon>Streptococcus</taxon>
    </lineage>
</organism>
<keyword evidence="6" id="KW-1133">Transmembrane helix</keyword>
<evidence type="ECO:0000256" key="3">
    <source>
        <dbReference type="ARBA" id="ARBA00022729"/>
    </source>
</evidence>
<feature type="region of interest" description="Disordered" evidence="5">
    <location>
        <begin position="158"/>
        <end position="191"/>
    </location>
</feature>
<dbReference type="InterPro" id="IPR041324">
    <property type="entry name" value="AgI/II_N"/>
</dbReference>
<evidence type="ECO:0000313" key="9">
    <source>
        <dbReference type="EMBL" id="MCY7220679.1"/>
    </source>
</evidence>
<dbReference type="AlphaFoldDB" id="A0AAW5WKB1"/>
<evidence type="ECO:0000256" key="4">
    <source>
        <dbReference type="ARBA" id="ARBA00023088"/>
    </source>
</evidence>
<comment type="caution">
    <text evidence="9">The sequence shown here is derived from an EMBL/GenBank/DDBJ whole genome shotgun (WGS) entry which is preliminary data.</text>
</comment>
<keyword evidence="3 7" id="KW-0732">Signal</keyword>
<keyword evidence="1" id="KW-0134">Cell wall</keyword>
<dbReference type="InterPro" id="IPR019931">
    <property type="entry name" value="LPXTG_anchor"/>
</dbReference>
<accession>A0AAW5WKB1</accession>
<dbReference type="PROSITE" id="PS50847">
    <property type="entry name" value="GRAM_POS_ANCHORING"/>
    <property type="match status" value="1"/>
</dbReference>